<dbReference type="Gene3D" id="1.10.20.10">
    <property type="entry name" value="Histone, subunit A"/>
    <property type="match status" value="1"/>
</dbReference>
<dbReference type="GO" id="GO:0042393">
    <property type="term" value="F:histone binding"/>
    <property type="evidence" value="ECO:0007669"/>
    <property type="project" value="InterPro"/>
</dbReference>
<feature type="region of interest" description="Disordered" evidence="1">
    <location>
        <begin position="91"/>
        <end position="179"/>
    </location>
</feature>
<dbReference type="OMA" id="KWFFPPL"/>
<proteinExistence type="predicted"/>
<organism evidence="2 3">
    <name type="scientific">Pyrenophora tritici-repentis</name>
    <dbReference type="NCBI Taxonomy" id="45151"/>
    <lineage>
        <taxon>Eukaryota</taxon>
        <taxon>Fungi</taxon>
        <taxon>Dikarya</taxon>
        <taxon>Ascomycota</taxon>
        <taxon>Pezizomycotina</taxon>
        <taxon>Dothideomycetes</taxon>
        <taxon>Pleosporomycetidae</taxon>
        <taxon>Pleosporales</taxon>
        <taxon>Pleosporineae</taxon>
        <taxon>Pleosporaceae</taxon>
        <taxon>Pyrenophora</taxon>
    </lineage>
</organism>
<dbReference type="AlphaFoldDB" id="A0A2W1GL82"/>
<keyword evidence="3" id="KW-1185">Reference proteome</keyword>
<evidence type="ECO:0000313" key="2">
    <source>
        <dbReference type="EMBL" id="KAI1515543.1"/>
    </source>
</evidence>
<dbReference type="PANTHER" id="PTHR15992:SF5">
    <property type="entry name" value="HOLLIDAY JUNCTION RECOGNITION PROTEIN"/>
    <property type="match status" value="1"/>
</dbReference>
<feature type="compositionally biased region" description="Polar residues" evidence="1">
    <location>
        <begin position="156"/>
        <end position="168"/>
    </location>
</feature>
<dbReference type="Pfam" id="PF10384">
    <property type="entry name" value="Scm3"/>
    <property type="match status" value="1"/>
</dbReference>
<feature type="compositionally biased region" description="Low complexity" evidence="1">
    <location>
        <begin position="169"/>
        <end position="179"/>
    </location>
</feature>
<protein>
    <submittedName>
        <fullName evidence="2">Centromere protein Scm3</fullName>
    </submittedName>
</protein>
<dbReference type="Proteomes" id="UP000249757">
    <property type="component" value="Unassembled WGS sequence"/>
</dbReference>
<feature type="compositionally biased region" description="Polar residues" evidence="1">
    <location>
        <begin position="441"/>
        <end position="453"/>
    </location>
</feature>
<dbReference type="GO" id="GO:0046982">
    <property type="term" value="F:protein heterodimerization activity"/>
    <property type="evidence" value="ECO:0007669"/>
    <property type="project" value="InterPro"/>
</dbReference>
<comment type="caution">
    <text evidence="2">The sequence shown here is derived from an EMBL/GenBank/DDBJ whole genome shotgun (WGS) entry which is preliminary data.</text>
</comment>
<feature type="compositionally biased region" description="Acidic residues" evidence="1">
    <location>
        <begin position="98"/>
        <end position="114"/>
    </location>
</feature>
<feature type="region of interest" description="Disordered" evidence="1">
    <location>
        <begin position="441"/>
        <end position="470"/>
    </location>
</feature>
<feature type="region of interest" description="Disordered" evidence="1">
    <location>
        <begin position="305"/>
        <end position="325"/>
    </location>
</feature>
<accession>A0A2W1GL82</accession>
<evidence type="ECO:0000313" key="3">
    <source>
        <dbReference type="Proteomes" id="UP000249757"/>
    </source>
</evidence>
<reference evidence="3" key="1">
    <citation type="journal article" date="2022" name="Microb. Genom.">
        <title>A global pangenome for the wheat fungal pathogen Pyrenophora tritici-repentis and prediction of effector protein structural homology.</title>
        <authorList>
            <person name="Moolhuijzen P.M."/>
            <person name="See P.T."/>
            <person name="Shi G."/>
            <person name="Powell H.R."/>
            <person name="Cockram J."/>
            <person name="Jorgensen L.N."/>
            <person name="Benslimane H."/>
            <person name="Strelkov S.E."/>
            <person name="Turner J."/>
            <person name="Liu Z."/>
            <person name="Moffat C.S."/>
        </authorList>
    </citation>
    <scope>NUCLEOTIDE SEQUENCE [LARGE SCALE GENOMIC DNA]</scope>
</reference>
<feature type="compositionally biased region" description="Basic and acidic residues" evidence="1">
    <location>
        <begin position="454"/>
        <end position="466"/>
    </location>
</feature>
<evidence type="ECO:0000256" key="1">
    <source>
        <dbReference type="SAM" id="MobiDB-lite"/>
    </source>
</evidence>
<sequence length="741" mass="82143">MESPAKRMRILQSVEVDEENEEYINAKRKQQQKFKGRLESIFDKYGSMHESMSDEIDMKLNRVVVDRGHLRRLKRQVNRKETMLLDTLGLTVGHEPEEQCEEEEEKVEDSEDELALTQPVKSKGGRPGQDKHGEAIQPAQDKAQHSDASHPASYQPYPSATSIPQLTSPQAPNTPNPTANLLQLVQFPQTPAGQQAQTAFYTTLTQTINQAIHQAVVPLFAGLLPSNAPIPFATAAPPPTTPITTSDKVAPATDPKWFFPPLSAKGNHNPVAQSSPLPTLPASTAVPAAQEAIIRQDGDGVLQQPREEQAVDNQPAKKQTSNERAWNLVGTRIHQSSPTVPRRSSPRVEIQRRIARHIVKKYHFTHEDDVYISKRRLIDGMTWPHIKASKKKWEQWPLKALHNRWSRIKNDNLHVQEAPVVLVGSPIQGNDHSSVTQAELPSVQTHHLPTPSSSEHEDNQQDKMESTQEEGNYNILSSSTHFDDDERDLLSLAGDDLAEDQLLMPRDDTPDPVPEDVIIPSIETRDFIDEEQLQQDLLASLPMRGATLTPTLPVPAKVKKESVTSSPISTRKPDKAPASWGVVPDSEAEDDEDGSAKTDPTTPTITTSAKSLAPHQQSPHATHNTAHGNSNSIDLVDDDNFPTPATPQIKRETSTPPANFLSTLQTPITQPNRLLMLDSSGSKSASKANRKTYLKQIKQSWTRKNSPAPKSLVKRKSFPSLGARKRAWIDDGDDDVDELAM</sequence>
<name>A0A2W1GL82_9PLEO</name>
<dbReference type="GO" id="GO:0005634">
    <property type="term" value="C:nucleus"/>
    <property type="evidence" value="ECO:0007669"/>
    <property type="project" value="InterPro"/>
</dbReference>
<dbReference type="InterPro" id="IPR018465">
    <property type="entry name" value="Scm3/HJURP"/>
</dbReference>
<feature type="compositionally biased region" description="Polar residues" evidence="1">
    <location>
        <begin position="608"/>
        <end position="633"/>
    </location>
</feature>
<gene>
    <name evidence="2" type="ORF">Ptr86124_005544</name>
</gene>
<dbReference type="PANTHER" id="PTHR15992">
    <property type="entry name" value="HOLLIDAY JUNCTION RECOGNITION PROTEIN"/>
    <property type="match status" value="1"/>
</dbReference>
<dbReference type="OrthoDB" id="2420608at2759"/>
<feature type="compositionally biased region" description="Low complexity" evidence="1">
    <location>
        <begin position="598"/>
        <end position="607"/>
    </location>
</feature>
<feature type="region of interest" description="Disordered" evidence="1">
    <location>
        <begin position="548"/>
        <end position="662"/>
    </location>
</feature>
<dbReference type="EMBL" id="NRDI02000006">
    <property type="protein sequence ID" value="KAI1515543.1"/>
    <property type="molecule type" value="Genomic_DNA"/>
</dbReference>
<dbReference type="InterPro" id="IPR009072">
    <property type="entry name" value="Histone-fold"/>
</dbReference>